<organism evidence="2 3">
    <name type="scientific">Pseudomonas putida</name>
    <name type="common">Arthrobacter siderocapsulatus</name>
    <dbReference type="NCBI Taxonomy" id="303"/>
    <lineage>
        <taxon>Bacteria</taxon>
        <taxon>Pseudomonadati</taxon>
        <taxon>Pseudomonadota</taxon>
        <taxon>Gammaproteobacteria</taxon>
        <taxon>Pseudomonadales</taxon>
        <taxon>Pseudomonadaceae</taxon>
        <taxon>Pseudomonas</taxon>
    </lineage>
</organism>
<feature type="transmembrane region" description="Helical" evidence="1">
    <location>
        <begin position="62"/>
        <end position="80"/>
    </location>
</feature>
<evidence type="ECO:0000313" key="2">
    <source>
        <dbReference type="EMBL" id="NWC84216.1"/>
    </source>
</evidence>
<dbReference type="EMBL" id="JACARV010000131">
    <property type="protein sequence ID" value="NWC84216.1"/>
    <property type="molecule type" value="Genomic_DNA"/>
</dbReference>
<dbReference type="RefSeq" id="WP_177011373.1">
    <property type="nucleotide sequence ID" value="NZ_JACARV010000131.1"/>
</dbReference>
<name>A0A7Y8D5B0_PSEPU</name>
<sequence>MSSQTLLLLTIGYAISLGLCFGWQKSPKSFAFWSVFGGILIEVFASELRLNAGFSDTLWKQFVIIIGLGAPIYAIARHASSWRAACKPPYQTKKITKKLPGLSIHLMTLTNFWLPGLGVILISLATLIGRYKAPHLVSLLIDSMRFQAGFTILLLGSFLLSAMPIGIYISSLIMLYGAGKILVGTAVVMTGFEYRFCNSPSLYSMVKRRFGRNHSSGASQGL</sequence>
<keyword evidence="1" id="KW-0472">Membrane</keyword>
<keyword evidence="1" id="KW-0812">Transmembrane</keyword>
<reference evidence="2 3" key="1">
    <citation type="submission" date="2020-04" db="EMBL/GenBank/DDBJ databases">
        <title>Molecular characterization of pseudomonads from Agaricus bisporus reveal novel blotch 2 pathogens in Western Europe.</title>
        <authorList>
            <person name="Taparia T."/>
            <person name="Krijger M."/>
            <person name="Haynes E."/>
            <person name="Elpinstone J.G."/>
            <person name="Noble R."/>
            <person name="Van Der Wolf J."/>
        </authorList>
    </citation>
    <scope>NUCLEOTIDE SEQUENCE [LARGE SCALE GENOMIC DNA]</scope>
    <source>
        <strain evidence="2 3">P7765</strain>
    </source>
</reference>
<feature type="transmembrane region" description="Helical" evidence="1">
    <location>
        <begin position="32"/>
        <end position="50"/>
    </location>
</feature>
<feature type="transmembrane region" description="Helical" evidence="1">
    <location>
        <begin position="175"/>
        <end position="197"/>
    </location>
</feature>
<dbReference type="Proteomes" id="UP000542695">
    <property type="component" value="Unassembled WGS sequence"/>
</dbReference>
<proteinExistence type="predicted"/>
<feature type="transmembrane region" description="Helical" evidence="1">
    <location>
        <begin position="112"/>
        <end position="129"/>
    </location>
</feature>
<keyword evidence="1" id="KW-1133">Transmembrane helix</keyword>
<evidence type="ECO:0000313" key="3">
    <source>
        <dbReference type="Proteomes" id="UP000542695"/>
    </source>
</evidence>
<feature type="transmembrane region" description="Helical" evidence="1">
    <location>
        <begin position="150"/>
        <end position="169"/>
    </location>
</feature>
<dbReference type="AlphaFoldDB" id="A0A7Y8D5B0"/>
<gene>
    <name evidence="2" type="ORF">HX798_28610</name>
</gene>
<protein>
    <submittedName>
        <fullName evidence="2">Uncharacterized protein</fullName>
    </submittedName>
</protein>
<evidence type="ECO:0000256" key="1">
    <source>
        <dbReference type="SAM" id="Phobius"/>
    </source>
</evidence>
<comment type="caution">
    <text evidence="2">The sequence shown here is derived from an EMBL/GenBank/DDBJ whole genome shotgun (WGS) entry which is preliminary data.</text>
</comment>
<accession>A0A7Y8D5B0</accession>